<evidence type="ECO:0008006" key="3">
    <source>
        <dbReference type="Google" id="ProtNLM"/>
    </source>
</evidence>
<evidence type="ECO:0000313" key="1">
    <source>
        <dbReference type="EMBL" id="SHF46968.1"/>
    </source>
</evidence>
<gene>
    <name evidence="1" type="ORF">SAMN02746089_01976</name>
</gene>
<evidence type="ECO:0000313" key="2">
    <source>
        <dbReference type="Proteomes" id="UP000184088"/>
    </source>
</evidence>
<dbReference type="RefSeq" id="WP_073344744.1">
    <property type="nucleotide sequence ID" value="NZ_FQVH01000024.1"/>
</dbReference>
<dbReference type="Proteomes" id="UP000184088">
    <property type="component" value="Unassembled WGS sequence"/>
</dbReference>
<organism evidence="1 2">
    <name type="scientific">Caldanaerobius fijiensis DSM 17918</name>
    <dbReference type="NCBI Taxonomy" id="1121256"/>
    <lineage>
        <taxon>Bacteria</taxon>
        <taxon>Bacillati</taxon>
        <taxon>Bacillota</taxon>
        <taxon>Clostridia</taxon>
        <taxon>Thermoanaerobacterales</taxon>
        <taxon>Thermoanaerobacteraceae</taxon>
        <taxon>Caldanaerobius</taxon>
    </lineage>
</organism>
<dbReference type="AlphaFoldDB" id="A0A1M5BWN7"/>
<proteinExistence type="predicted"/>
<accession>A0A1M5BWN7</accession>
<reference evidence="1 2" key="1">
    <citation type="submission" date="2016-11" db="EMBL/GenBank/DDBJ databases">
        <authorList>
            <person name="Jaros S."/>
            <person name="Januszkiewicz K."/>
            <person name="Wedrychowicz H."/>
        </authorList>
    </citation>
    <scope>NUCLEOTIDE SEQUENCE [LARGE SCALE GENOMIC DNA]</scope>
    <source>
        <strain evidence="1 2">DSM 17918</strain>
    </source>
</reference>
<dbReference type="STRING" id="1121256.SAMN02746089_01976"/>
<sequence>MKDIICDDFQNTVRDVLIRHKSILDVMTKLQETDARINRAIAKSVTICGCLNINAHKQEIPEDIDFDDLPYVVDSHLEGNLCHNCRDIVEKEITNHLFYLAALCNLLNINMFDLIIEEYKKLNWLGPFTLT</sequence>
<keyword evidence="2" id="KW-1185">Reference proteome</keyword>
<name>A0A1M5BWN7_9THEO</name>
<protein>
    <recommendedName>
        <fullName evidence="3">DUF1573 domain-containing protein</fullName>
    </recommendedName>
</protein>
<dbReference type="OrthoDB" id="2988649at2"/>
<dbReference type="EMBL" id="FQVH01000024">
    <property type="protein sequence ID" value="SHF46968.1"/>
    <property type="molecule type" value="Genomic_DNA"/>
</dbReference>